<dbReference type="EMBL" id="JAEVFJ010000017">
    <property type="protein sequence ID" value="KAH8099944.1"/>
    <property type="molecule type" value="Genomic_DNA"/>
</dbReference>
<dbReference type="InterPro" id="IPR008758">
    <property type="entry name" value="Peptidase_S28"/>
</dbReference>
<sequence>MRLTKSAVASIALAIHWKLTDAFAPNLGAQSINVQRLLKNTPSSGPPGELHVLASQASAAATFPQFNFTQPLDHFAKTGHTFQQRYWLSTRHFNPDSTAPVPVIVLDGGETSGEDRLSYLDTGIVDILTAATGGVGVVLEHRYYGESVPVENFTTDSLRWLNNDQAAADSANFMANVKFPGIDIDLTAPNTPWIYYGGSYAGARSAHMRVLYPKLVYGAIASSGVTFATLKDWQYFDIIRRFGPKDCITQVQTSISEVDALLAKGGKARAAIKQTFGLENLTHDADFGSLLASPLGAWQDNNWDAAVGSTSFARFCTAMGTPNNTRVEIASGIKVNAAVLNYAAYVNRTLAARCRPPNTQDDCFGTLDPSAYTDSDLSQTWRLWTFQYCTQWGFFSVAPPSNVPTIVTRLMTLDYAKLICEFAFPPGKHFKVPSLPDIASVNKLGGLNIAADRLAIIDGQADPWRPNTPHSDDAHPRRDTTLRPFKLIPGAVHHWDENGLTNSTAEPATIQAIHQEEVQFVKAWLKDFKKPRRP</sequence>
<dbReference type="OrthoDB" id="2130629at2759"/>
<comment type="similarity">
    <text evidence="1">Belongs to the peptidase S28 family.</text>
</comment>
<proteinExistence type="inferred from homology"/>
<dbReference type="GO" id="GO:0006508">
    <property type="term" value="P:proteolysis"/>
    <property type="evidence" value="ECO:0007669"/>
    <property type="project" value="UniProtKB-KW"/>
</dbReference>
<protein>
    <submittedName>
        <fullName evidence="8">Peptidase S28</fullName>
    </submittedName>
</protein>
<evidence type="ECO:0000256" key="4">
    <source>
        <dbReference type="ARBA" id="ARBA00022801"/>
    </source>
</evidence>
<name>A0A8K0UNI8_9AGAR</name>
<comment type="caution">
    <text evidence="8">The sequence shown here is derived from an EMBL/GenBank/DDBJ whole genome shotgun (WGS) entry which is preliminary data.</text>
</comment>
<gene>
    <name evidence="8" type="ORF">BXZ70DRAFT_939669</name>
</gene>
<evidence type="ECO:0000256" key="3">
    <source>
        <dbReference type="ARBA" id="ARBA00022729"/>
    </source>
</evidence>
<dbReference type="FunFam" id="3.40.50.1820:FF:000368">
    <property type="entry name" value="Unplaced genomic scaffold supercont2.8, whole genome shotgun sequence"/>
    <property type="match status" value="1"/>
</dbReference>
<dbReference type="GO" id="GO:0008239">
    <property type="term" value="F:dipeptidyl-peptidase activity"/>
    <property type="evidence" value="ECO:0007669"/>
    <property type="project" value="TreeGrafter"/>
</dbReference>
<dbReference type="PANTHER" id="PTHR11010:SF117">
    <property type="entry name" value="SERINE PROTEASE 16"/>
    <property type="match status" value="1"/>
</dbReference>
<evidence type="ECO:0000256" key="2">
    <source>
        <dbReference type="ARBA" id="ARBA00022670"/>
    </source>
</evidence>
<feature type="chain" id="PRO_5035425856" evidence="7">
    <location>
        <begin position="23"/>
        <end position="534"/>
    </location>
</feature>
<evidence type="ECO:0000256" key="1">
    <source>
        <dbReference type="ARBA" id="ARBA00011079"/>
    </source>
</evidence>
<keyword evidence="3 7" id="KW-0732">Signal</keyword>
<dbReference type="Gene3D" id="3.40.50.1820">
    <property type="entry name" value="alpha/beta hydrolase"/>
    <property type="match status" value="2"/>
</dbReference>
<organism evidence="8 9">
    <name type="scientific">Cristinia sonorae</name>
    <dbReference type="NCBI Taxonomy" id="1940300"/>
    <lineage>
        <taxon>Eukaryota</taxon>
        <taxon>Fungi</taxon>
        <taxon>Dikarya</taxon>
        <taxon>Basidiomycota</taxon>
        <taxon>Agaricomycotina</taxon>
        <taxon>Agaricomycetes</taxon>
        <taxon>Agaricomycetidae</taxon>
        <taxon>Agaricales</taxon>
        <taxon>Pleurotineae</taxon>
        <taxon>Stephanosporaceae</taxon>
        <taxon>Cristinia</taxon>
    </lineage>
</organism>
<evidence type="ECO:0000256" key="7">
    <source>
        <dbReference type="SAM" id="SignalP"/>
    </source>
</evidence>
<evidence type="ECO:0000313" key="8">
    <source>
        <dbReference type="EMBL" id="KAH8099944.1"/>
    </source>
</evidence>
<evidence type="ECO:0000256" key="5">
    <source>
        <dbReference type="ARBA" id="ARBA00023180"/>
    </source>
</evidence>
<feature type="compositionally biased region" description="Basic and acidic residues" evidence="6">
    <location>
        <begin position="470"/>
        <end position="480"/>
    </location>
</feature>
<keyword evidence="9" id="KW-1185">Reference proteome</keyword>
<keyword evidence="5" id="KW-0325">Glycoprotein</keyword>
<dbReference type="Pfam" id="PF05577">
    <property type="entry name" value="Peptidase_S28"/>
    <property type="match status" value="1"/>
</dbReference>
<dbReference type="PANTHER" id="PTHR11010">
    <property type="entry name" value="PROTEASE S28 PRO-X CARBOXYPEPTIDASE-RELATED"/>
    <property type="match status" value="1"/>
</dbReference>
<dbReference type="InterPro" id="IPR029058">
    <property type="entry name" value="AB_hydrolase_fold"/>
</dbReference>
<keyword evidence="4" id="KW-0378">Hydrolase</keyword>
<dbReference type="GO" id="GO:0070008">
    <property type="term" value="F:serine-type exopeptidase activity"/>
    <property type="evidence" value="ECO:0007669"/>
    <property type="project" value="InterPro"/>
</dbReference>
<dbReference type="Proteomes" id="UP000813824">
    <property type="component" value="Unassembled WGS sequence"/>
</dbReference>
<evidence type="ECO:0000313" key="9">
    <source>
        <dbReference type="Proteomes" id="UP000813824"/>
    </source>
</evidence>
<reference evidence="8" key="1">
    <citation type="journal article" date="2021" name="New Phytol.">
        <title>Evolutionary innovations through gain and loss of genes in the ectomycorrhizal Boletales.</title>
        <authorList>
            <person name="Wu G."/>
            <person name="Miyauchi S."/>
            <person name="Morin E."/>
            <person name="Kuo A."/>
            <person name="Drula E."/>
            <person name="Varga T."/>
            <person name="Kohler A."/>
            <person name="Feng B."/>
            <person name="Cao Y."/>
            <person name="Lipzen A."/>
            <person name="Daum C."/>
            <person name="Hundley H."/>
            <person name="Pangilinan J."/>
            <person name="Johnson J."/>
            <person name="Barry K."/>
            <person name="LaButti K."/>
            <person name="Ng V."/>
            <person name="Ahrendt S."/>
            <person name="Min B."/>
            <person name="Choi I.G."/>
            <person name="Park H."/>
            <person name="Plett J.M."/>
            <person name="Magnuson J."/>
            <person name="Spatafora J.W."/>
            <person name="Nagy L.G."/>
            <person name="Henrissat B."/>
            <person name="Grigoriev I.V."/>
            <person name="Yang Z.L."/>
            <person name="Xu J."/>
            <person name="Martin F.M."/>
        </authorList>
    </citation>
    <scope>NUCLEOTIDE SEQUENCE</scope>
    <source>
        <strain evidence="8">KKN 215</strain>
    </source>
</reference>
<dbReference type="AlphaFoldDB" id="A0A8K0UNI8"/>
<keyword evidence="2" id="KW-0645">Protease</keyword>
<accession>A0A8K0UNI8</accession>
<feature type="signal peptide" evidence="7">
    <location>
        <begin position="1"/>
        <end position="22"/>
    </location>
</feature>
<dbReference type="SUPFAM" id="SSF53474">
    <property type="entry name" value="alpha/beta-Hydrolases"/>
    <property type="match status" value="1"/>
</dbReference>
<feature type="region of interest" description="Disordered" evidence="6">
    <location>
        <begin position="460"/>
        <end position="480"/>
    </location>
</feature>
<evidence type="ECO:0000256" key="6">
    <source>
        <dbReference type="SAM" id="MobiDB-lite"/>
    </source>
</evidence>